<evidence type="ECO:0000313" key="2">
    <source>
        <dbReference type="EMBL" id="MDI6451023.1"/>
    </source>
</evidence>
<feature type="transmembrane region" description="Helical" evidence="1">
    <location>
        <begin position="849"/>
        <end position="867"/>
    </location>
</feature>
<keyword evidence="1" id="KW-1133">Transmembrane helix</keyword>
<dbReference type="Gene3D" id="3.30.70.1320">
    <property type="entry name" value="Multidrug efflux transporter AcrB pore domain like"/>
    <property type="match status" value="1"/>
</dbReference>
<evidence type="ECO:0000256" key="1">
    <source>
        <dbReference type="SAM" id="Phobius"/>
    </source>
</evidence>
<feature type="transmembrane region" description="Helical" evidence="1">
    <location>
        <begin position="509"/>
        <end position="532"/>
    </location>
</feature>
<dbReference type="Proteomes" id="UP001431776">
    <property type="component" value="Unassembled WGS sequence"/>
</dbReference>
<sequence length="1046" mass="114373">MFLTDAAIRNRTTVLVLGIIIVLLGATSYMSLPREAAPDIPIPYIMVTTMYEGVSPEDIETSVTMKIEKELNGIRGVEEITSTSAEGMSLISVEFAPDVPSEVALQRVRDRVDLAKGELPPDAEEPIIKEINFAELPIMLISLSGDMSPVQLKAIADEVQDALEATPGVLKVEMAGDLEREIRLEFNPDRLAQYNLTIPEILALIPSENVNISAGGLETSGTKFNVRIPAEFVTPEEVDHLMLTVRDGTPIYLADVAGVRYTFKDRTSFSRLDGADTITLSVSKRVGANAVHVSEYVKAVIAEAERHVPSAMRFDITFDMSKMIRSMVADLENNIASALILVTLVLVLFLGWRPSTIVAMIIPLSMLITFFLIQALGHTLNMIVLFSLILLLGMLVDNAIVIVENIYRHLQLGYSRIDAAILGAREVAWPVTTSTFTTVCAFFPMMFWPGVMGDFMKYLPITLTLGLLASLFVGLVFNPVICSVWAGRAPKPRQKDHWFIRGYRRVQEAGLYNPGLTLFLALCLLVGLGLLYGKIGKGTEFFPSEDPERAVIDIRAPQGTNIHETDRIARTIEERLVPFRPWLKHVITNVGSAGSGTISLGASAGGSHLAGITLVFYDFVERERPSDDVIVEIREAIADIAGAEIKIEKDEGGPPTGAPVTVRVVGEDFKTLERISEEARRRIATVPNIVNLRSDFEAARPELAFTVDRRVAMLLGVNTATVGNFLKMAVFGSKVGTYREYNEEYDITVRLPLADRTQVDDLYRLRIPNPTGEAVALSSLGHFTYRGGFGTINRVDQKRVITLTADTEGRLSSAVLLDVQKQLESLDVPPGYEIRYAGEKEEQDKAQAFLSKAFAIALLLVVLVLVIQFNSLMVPFIIMTTVALSLIGALVGLLVCGLPFGIIMTGIGVISLAGVVVNNAIVLLAYTQQLQRQGMDLIAAASKAGVTRLRPVLLTATTTIIGLIPMAVGISYDFHTFSWATKSESAQWWRNMAVVVIFGLAFATILTLVVVPSLYVMLTRLTQWLGFGREVAEEASADSKAKVAPA</sequence>
<dbReference type="EMBL" id="JASCXX010000027">
    <property type="protein sequence ID" value="MDI6451023.1"/>
    <property type="molecule type" value="Genomic_DNA"/>
</dbReference>
<dbReference type="RefSeq" id="WP_349246431.1">
    <property type="nucleotide sequence ID" value="NZ_JASCXX010000027.1"/>
</dbReference>
<evidence type="ECO:0000313" key="3">
    <source>
        <dbReference type="Proteomes" id="UP001431776"/>
    </source>
</evidence>
<keyword evidence="1" id="KW-0472">Membrane</keyword>
<dbReference type="Gene3D" id="3.30.70.1430">
    <property type="entry name" value="Multidrug efflux transporter AcrB pore domain"/>
    <property type="match status" value="2"/>
</dbReference>
<dbReference type="Gene3D" id="1.20.1640.10">
    <property type="entry name" value="Multidrug efflux transporter AcrB transmembrane domain"/>
    <property type="match status" value="2"/>
</dbReference>
<dbReference type="Gene3D" id="3.30.70.1440">
    <property type="entry name" value="Multidrug efflux transporter AcrB pore domain"/>
    <property type="match status" value="1"/>
</dbReference>
<dbReference type="AlphaFoldDB" id="A0AAW6U512"/>
<feature type="transmembrane region" description="Helical" evidence="1">
    <location>
        <begin position="427"/>
        <end position="447"/>
    </location>
</feature>
<feature type="transmembrane region" description="Helical" evidence="1">
    <location>
        <begin position="12"/>
        <end position="32"/>
    </location>
</feature>
<dbReference type="InterPro" id="IPR027463">
    <property type="entry name" value="AcrB_DN_DC_subdom"/>
</dbReference>
<feature type="transmembrane region" description="Helical" evidence="1">
    <location>
        <begin position="874"/>
        <end position="895"/>
    </location>
</feature>
<feature type="transmembrane region" description="Helical" evidence="1">
    <location>
        <begin position="992"/>
        <end position="1018"/>
    </location>
</feature>
<feature type="transmembrane region" description="Helical" evidence="1">
    <location>
        <begin position="467"/>
        <end position="488"/>
    </location>
</feature>
<protein>
    <submittedName>
        <fullName evidence="2">Efflux RND transporter permease subunit</fullName>
    </submittedName>
</protein>
<dbReference type="InterPro" id="IPR001036">
    <property type="entry name" value="Acrflvin-R"/>
</dbReference>
<comment type="caution">
    <text evidence="2">The sequence shown here is derived from an EMBL/GenBank/DDBJ whole genome shotgun (WGS) entry which is preliminary data.</text>
</comment>
<reference evidence="2" key="1">
    <citation type="submission" date="2023-05" db="EMBL/GenBank/DDBJ databases">
        <title>Anaerotaeda fermentans gen. nov., sp. nov., a novel anaerobic planctomycete of the new family within the order Sedimentisphaerales isolated from Taman Peninsula, Russia.</title>
        <authorList>
            <person name="Khomyakova M.A."/>
            <person name="Merkel A.Y."/>
            <person name="Slobodkin A.I."/>
        </authorList>
    </citation>
    <scope>NUCLEOTIDE SEQUENCE</scope>
    <source>
        <strain evidence="2">M17dextr</strain>
    </source>
</reference>
<feature type="transmembrane region" description="Helical" evidence="1">
    <location>
        <begin position="383"/>
        <end position="407"/>
    </location>
</feature>
<feature type="transmembrane region" description="Helical" evidence="1">
    <location>
        <begin position="357"/>
        <end position="377"/>
    </location>
</feature>
<dbReference type="Pfam" id="PF00873">
    <property type="entry name" value="ACR_tran"/>
    <property type="match status" value="1"/>
</dbReference>
<accession>A0AAW6U512</accession>
<keyword evidence="1" id="KW-0812">Transmembrane</keyword>
<dbReference type="SUPFAM" id="SSF82714">
    <property type="entry name" value="Multidrug efflux transporter AcrB TolC docking domain, DN and DC subdomains"/>
    <property type="match status" value="2"/>
</dbReference>
<gene>
    <name evidence="2" type="ORF">QJ522_18325</name>
</gene>
<dbReference type="PANTHER" id="PTHR32063">
    <property type="match status" value="1"/>
</dbReference>
<dbReference type="GO" id="GO:0042910">
    <property type="term" value="F:xenobiotic transmembrane transporter activity"/>
    <property type="evidence" value="ECO:0007669"/>
    <property type="project" value="TreeGrafter"/>
</dbReference>
<proteinExistence type="predicted"/>
<dbReference type="SUPFAM" id="SSF82693">
    <property type="entry name" value="Multidrug efflux transporter AcrB pore domain, PN1, PN2, PC1 and PC2 subdomains"/>
    <property type="match status" value="3"/>
</dbReference>
<dbReference type="Gene3D" id="3.30.2090.10">
    <property type="entry name" value="Multidrug efflux transporter AcrB TolC docking domain, DN and DC subdomains"/>
    <property type="match status" value="2"/>
</dbReference>
<dbReference type="GO" id="GO:0005886">
    <property type="term" value="C:plasma membrane"/>
    <property type="evidence" value="ECO:0007669"/>
    <property type="project" value="TreeGrafter"/>
</dbReference>
<organism evidence="2 3">
    <name type="scientific">Anaerobaca lacustris</name>
    <dbReference type="NCBI Taxonomy" id="3044600"/>
    <lineage>
        <taxon>Bacteria</taxon>
        <taxon>Pseudomonadati</taxon>
        <taxon>Planctomycetota</taxon>
        <taxon>Phycisphaerae</taxon>
        <taxon>Sedimentisphaerales</taxon>
        <taxon>Anaerobacaceae</taxon>
        <taxon>Anaerobaca</taxon>
    </lineage>
</organism>
<feature type="transmembrane region" description="Helical" evidence="1">
    <location>
        <begin position="952"/>
        <end position="972"/>
    </location>
</feature>
<dbReference type="PRINTS" id="PR00702">
    <property type="entry name" value="ACRIFLAVINRP"/>
</dbReference>
<dbReference type="SUPFAM" id="SSF82866">
    <property type="entry name" value="Multidrug efflux transporter AcrB transmembrane domain"/>
    <property type="match status" value="2"/>
</dbReference>
<feature type="transmembrane region" description="Helical" evidence="1">
    <location>
        <begin position="901"/>
        <end position="926"/>
    </location>
</feature>
<feature type="transmembrane region" description="Helical" evidence="1">
    <location>
        <begin position="335"/>
        <end position="352"/>
    </location>
</feature>
<keyword evidence="3" id="KW-1185">Reference proteome</keyword>
<name>A0AAW6U512_9BACT</name>
<dbReference type="PANTHER" id="PTHR32063:SF24">
    <property type="entry name" value="CATION EFFLUX SYSTEM (ACRB_ACRD_ACRF FAMILY)"/>
    <property type="match status" value="1"/>
</dbReference>